<dbReference type="PROSITE" id="PS51737">
    <property type="entry name" value="RECOMBINASE_DNA_BIND"/>
    <property type="match status" value="1"/>
</dbReference>
<dbReference type="Gene3D" id="3.40.50.1390">
    <property type="entry name" value="Resolvase, N-terminal catalytic domain"/>
    <property type="match status" value="1"/>
</dbReference>
<dbReference type="Proteomes" id="UP000635565">
    <property type="component" value="Unassembled WGS sequence"/>
</dbReference>
<proteinExistence type="predicted"/>
<dbReference type="PROSITE" id="PS51736">
    <property type="entry name" value="RECOMBINASES_3"/>
    <property type="match status" value="1"/>
</dbReference>
<dbReference type="Gene3D" id="3.90.1750.20">
    <property type="entry name" value="Putative Large Serine Recombinase, Chain B, Domain 2"/>
    <property type="match status" value="1"/>
</dbReference>
<dbReference type="InterPro" id="IPR011109">
    <property type="entry name" value="DNA_bind_recombinase_dom"/>
</dbReference>
<evidence type="ECO:0000259" key="2">
    <source>
        <dbReference type="PROSITE" id="PS51737"/>
    </source>
</evidence>
<dbReference type="SMART" id="SM00857">
    <property type="entry name" value="Resolvase"/>
    <property type="match status" value="1"/>
</dbReference>
<dbReference type="Pfam" id="PF00239">
    <property type="entry name" value="Resolvase"/>
    <property type="match status" value="1"/>
</dbReference>
<evidence type="ECO:0000313" key="4">
    <source>
        <dbReference type="Proteomes" id="UP000635565"/>
    </source>
</evidence>
<dbReference type="InterPro" id="IPR006119">
    <property type="entry name" value="Resolv_N"/>
</dbReference>
<dbReference type="SUPFAM" id="SSF53041">
    <property type="entry name" value="Resolvase-like"/>
    <property type="match status" value="1"/>
</dbReference>
<comment type="caution">
    <text evidence="3">The sequence shown here is derived from an EMBL/GenBank/DDBJ whole genome shotgun (WGS) entry which is preliminary data.</text>
</comment>
<keyword evidence="4" id="KW-1185">Reference proteome</keyword>
<dbReference type="PANTHER" id="PTHR30461:SF23">
    <property type="entry name" value="DNA RECOMBINASE-RELATED"/>
    <property type="match status" value="1"/>
</dbReference>
<protein>
    <recommendedName>
        <fullName evidence="5">Recombinase family protein</fullName>
    </recommendedName>
</protein>
<name>A0ABQ3VBK2_9CHLR</name>
<dbReference type="Pfam" id="PF07508">
    <property type="entry name" value="Recombinase"/>
    <property type="match status" value="1"/>
</dbReference>
<dbReference type="InterPro" id="IPR036162">
    <property type="entry name" value="Resolvase-like_N_sf"/>
</dbReference>
<reference evidence="3 4" key="1">
    <citation type="journal article" date="2021" name="Int. J. Syst. Evol. Microbiol.">
        <title>Reticulibacter mediterranei gen. nov., sp. nov., within the new family Reticulibacteraceae fam. nov., and Ktedonospora formicarum gen. nov., sp. nov., Ktedonobacter robiniae sp. nov., Dictyobacter formicarum sp. nov. and Dictyobacter arantiisoli sp. nov., belonging to the class Ktedonobacteria.</title>
        <authorList>
            <person name="Yabe S."/>
            <person name="Zheng Y."/>
            <person name="Wang C.M."/>
            <person name="Sakai Y."/>
            <person name="Abe K."/>
            <person name="Yokota A."/>
            <person name="Donadio S."/>
            <person name="Cavaletti L."/>
            <person name="Monciardini P."/>
        </authorList>
    </citation>
    <scope>NUCLEOTIDE SEQUENCE [LARGE SCALE GENOMIC DNA]</scope>
    <source>
        <strain evidence="3 4">SOSP1-9</strain>
    </source>
</reference>
<dbReference type="EMBL" id="BNJJ01000002">
    <property type="protein sequence ID" value="GHO82591.1"/>
    <property type="molecule type" value="Genomic_DNA"/>
</dbReference>
<sequence>MSTVHITTTHHERMAYVYVRQSTLWQVHEHQESTERQYRLQERARELGWSPTAIAVIDEDQGHSGSSATTRPGFQRLVAEVSLGQVGMVLMLEASRLARNSSDWSQLIELCGLSHTLLADESTIYDPRDPNDRLLLGVKGTLSEAELFTLRTRLYEGRWNKARKGFLQFPLPVGYVRAPDGAWDLDPDQQVRKRLAYLFEAFRRLGVARQVVRELKQYGLDLPTRVVGKDAYGTLVWKKPTLSVVVRILENPAYAGAYVYGRWEYRSEQRSPKTGKARAHLRPQDQWPVLIQAHHPAYVSWREYMQTQEQLRQNWQRDGSRGVARQGAGMCQN</sequence>
<evidence type="ECO:0008006" key="5">
    <source>
        <dbReference type="Google" id="ProtNLM"/>
    </source>
</evidence>
<dbReference type="CDD" id="cd00338">
    <property type="entry name" value="Ser_Recombinase"/>
    <property type="match status" value="1"/>
</dbReference>
<evidence type="ECO:0000259" key="1">
    <source>
        <dbReference type="PROSITE" id="PS51736"/>
    </source>
</evidence>
<evidence type="ECO:0000313" key="3">
    <source>
        <dbReference type="EMBL" id="GHO82591.1"/>
    </source>
</evidence>
<feature type="domain" description="Recombinase" evidence="2">
    <location>
        <begin position="172"/>
        <end position="317"/>
    </location>
</feature>
<feature type="domain" description="Resolvase/invertase-type recombinase catalytic" evidence="1">
    <location>
        <begin position="14"/>
        <end position="165"/>
    </location>
</feature>
<dbReference type="PANTHER" id="PTHR30461">
    <property type="entry name" value="DNA-INVERTASE FROM LAMBDOID PROPHAGE"/>
    <property type="match status" value="1"/>
</dbReference>
<dbReference type="InterPro" id="IPR050639">
    <property type="entry name" value="SSR_resolvase"/>
</dbReference>
<accession>A0ABQ3VBK2</accession>
<dbReference type="RefSeq" id="WP_201360259.1">
    <property type="nucleotide sequence ID" value="NZ_BNJJ01000002.1"/>
</dbReference>
<organism evidence="3 4">
    <name type="scientific">Dictyobacter formicarum</name>
    <dbReference type="NCBI Taxonomy" id="2778368"/>
    <lineage>
        <taxon>Bacteria</taxon>
        <taxon>Bacillati</taxon>
        <taxon>Chloroflexota</taxon>
        <taxon>Ktedonobacteria</taxon>
        <taxon>Ktedonobacterales</taxon>
        <taxon>Dictyobacteraceae</taxon>
        <taxon>Dictyobacter</taxon>
    </lineage>
</organism>
<gene>
    <name evidence="3" type="ORF">KSZ_05970</name>
</gene>
<dbReference type="InterPro" id="IPR038109">
    <property type="entry name" value="DNA_bind_recomb_sf"/>
</dbReference>